<reference evidence="1" key="1">
    <citation type="submission" date="2023-02" db="EMBL/GenBank/DDBJ databases">
        <title>A novel hydrolase synthesized by Rhodococcus erythropolis HQ is responsible for the detoxification of Zearalenone.</title>
        <authorList>
            <person name="Hu J."/>
            <person name="Xu J."/>
        </authorList>
    </citation>
    <scope>NUCLEOTIDE SEQUENCE</scope>
    <source>
        <strain evidence="1">HQ</strain>
    </source>
</reference>
<dbReference type="AlphaFoldDB" id="A0AAW6LVC4"/>
<dbReference type="Proteomes" id="UP001217325">
    <property type="component" value="Unassembled WGS sequence"/>
</dbReference>
<organism evidence="1 2">
    <name type="scientific">Rhodococcus qingshengii</name>
    <dbReference type="NCBI Taxonomy" id="334542"/>
    <lineage>
        <taxon>Bacteria</taxon>
        <taxon>Bacillati</taxon>
        <taxon>Actinomycetota</taxon>
        <taxon>Actinomycetes</taxon>
        <taxon>Mycobacteriales</taxon>
        <taxon>Nocardiaceae</taxon>
        <taxon>Rhodococcus</taxon>
        <taxon>Rhodococcus erythropolis group</taxon>
    </lineage>
</organism>
<dbReference type="RefSeq" id="WP_275232648.1">
    <property type="nucleotide sequence ID" value="NZ_JARDXE010000023.1"/>
</dbReference>
<evidence type="ECO:0008006" key="3">
    <source>
        <dbReference type="Google" id="ProtNLM"/>
    </source>
</evidence>
<accession>A0AAW6LVC4</accession>
<sequence length="52" mass="5440">MSLVDLVMRFGEYQFGRIRAGMGPALFAGAASVCDRGLLVLLVAVDGAIVIV</sequence>
<name>A0AAW6LVC4_RHOSG</name>
<evidence type="ECO:0000313" key="1">
    <source>
        <dbReference type="EMBL" id="MDE8648915.1"/>
    </source>
</evidence>
<dbReference type="EMBL" id="JARDXE010000023">
    <property type="protein sequence ID" value="MDE8648915.1"/>
    <property type="molecule type" value="Genomic_DNA"/>
</dbReference>
<gene>
    <name evidence="1" type="ORF">PXH69_28490</name>
</gene>
<comment type="caution">
    <text evidence="1">The sequence shown here is derived from an EMBL/GenBank/DDBJ whole genome shotgun (WGS) entry which is preliminary data.</text>
</comment>
<proteinExistence type="predicted"/>
<protein>
    <recommendedName>
        <fullName evidence="3">ABC transporter permease</fullName>
    </recommendedName>
</protein>
<evidence type="ECO:0000313" key="2">
    <source>
        <dbReference type="Proteomes" id="UP001217325"/>
    </source>
</evidence>